<dbReference type="Gene3D" id="1.10.10.10">
    <property type="entry name" value="Winged helix-like DNA-binding domain superfamily/Winged helix DNA-binding domain"/>
    <property type="match status" value="1"/>
</dbReference>
<evidence type="ECO:0000256" key="3">
    <source>
        <dbReference type="HAMAP-Rule" id="MF_00245"/>
    </source>
</evidence>
<evidence type="ECO:0000313" key="4">
    <source>
        <dbReference type="EMBL" id="AZT90114.1"/>
    </source>
</evidence>
<comment type="similarity">
    <text evidence="1 3">Belongs to the UPF0122 family.</text>
</comment>
<accession>A0A3T0D503</accession>
<dbReference type="InterPro" id="IPR054831">
    <property type="entry name" value="UPF0122_fam_protein"/>
</dbReference>
<dbReference type="PANTHER" id="PTHR40083:SF1">
    <property type="entry name" value="UPF0122 PROTEIN YLXM"/>
    <property type="match status" value="1"/>
</dbReference>
<dbReference type="AlphaFoldDB" id="A0A3T0D503"/>
<keyword evidence="4" id="KW-0238">DNA-binding</keyword>
<protein>
    <recommendedName>
        <fullName evidence="3">UPF0122 protein ELD05_05345</fullName>
    </recommendedName>
</protein>
<dbReference type="SUPFAM" id="SSF88659">
    <property type="entry name" value="Sigma3 and sigma4 domains of RNA polymerase sigma factors"/>
    <property type="match status" value="1"/>
</dbReference>
<proteinExistence type="inferred from homology"/>
<dbReference type="InterPro" id="IPR007394">
    <property type="entry name" value="UPF0122"/>
</dbReference>
<gene>
    <name evidence="4" type="ORF">ELD05_05345</name>
</gene>
<name>A0A3T0D503_9FIRM</name>
<dbReference type="Pfam" id="PF04297">
    <property type="entry name" value="UPF0122"/>
    <property type="match status" value="1"/>
</dbReference>
<evidence type="ECO:0000256" key="2">
    <source>
        <dbReference type="ARBA" id="ARBA00024764"/>
    </source>
</evidence>
<evidence type="ECO:0000256" key="1">
    <source>
        <dbReference type="ARBA" id="ARBA00008720"/>
    </source>
</evidence>
<sequence length="116" mass="14110">MQQENKVYLSLLYDFYKDFLTERQKKIIELYVNEDLTLGEISKELGISRQGVFDAFRKAEIALKRYEAKLKLADKYYKNRSIIEEVLQKLRRIYERYKDEEIMSIINSIQEWQENV</sequence>
<reference evidence="4 5" key="1">
    <citation type="submission" date="2018-12" db="EMBL/GenBank/DDBJ databases">
        <title>Genome sequence from the cellulolytic species, Caldicellulosiruptor changbaiensis.</title>
        <authorList>
            <person name="Blumer-Schuette S.E."/>
            <person name="Mendoza C."/>
        </authorList>
    </citation>
    <scope>NUCLEOTIDE SEQUENCE [LARGE SCALE GENOMIC DNA]</scope>
    <source>
        <strain evidence="4 5">CBS-Z</strain>
    </source>
</reference>
<dbReference type="InterPro" id="IPR013324">
    <property type="entry name" value="RNA_pol_sigma_r3/r4-like"/>
</dbReference>
<comment type="function">
    <text evidence="2 3">Might take part in the signal recognition particle (SRP) pathway. This is inferred from the conservation of its genetic proximity to ftsY/ffh. May be a regulatory protein.</text>
</comment>
<dbReference type="NCBIfam" id="NF045758">
    <property type="entry name" value="YlxM"/>
    <property type="match status" value="1"/>
</dbReference>
<dbReference type="PANTHER" id="PTHR40083">
    <property type="entry name" value="UPF0122 PROTEIN CBO2450/CLC_2298"/>
    <property type="match status" value="1"/>
</dbReference>
<dbReference type="EMBL" id="CP034791">
    <property type="protein sequence ID" value="AZT90114.1"/>
    <property type="molecule type" value="Genomic_DNA"/>
</dbReference>
<keyword evidence="5" id="KW-1185">Reference proteome</keyword>
<dbReference type="Proteomes" id="UP000282930">
    <property type="component" value="Chromosome"/>
</dbReference>
<dbReference type="GO" id="GO:0003677">
    <property type="term" value="F:DNA binding"/>
    <property type="evidence" value="ECO:0007669"/>
    <property type="project" value="UniProtKB-KW"/>
</dbReference>
<evidence type="ECO:0000313" key="5">
    <source>
        <dbReference type="Proteomes" id="UP000282930"/>
    </source>
</evidence>
<dbReference type="HAMAP" id="MF_00245">
    <property type="entry name" value="UPF0122"/>
    <property type="match status" value="1"/>
</dbReference>
<dbReference type="InterPro" id="IPR036388">
    <property type="entry name" value="WH-like_DNA-bd_sf"/>
</dbReference>
<organism evidence="4 5">
    <name type="scientific">Caldicellulosiruptor changbaiensis</name>
    <dbReference type="NCBI Taxonomy" id="1222016"/>
    <lineage>
        <taxon>Bacteria</taxon>
        <taxon>Bacillati</taxon>
        <taxon>Bacillota</taxon>
        <taxon>Bacillota incertae sedis</taxon>
        <taxon>Caldicellulosiruptorales</taxon>
        <taxon>Caldicellulosiruptoraceae</taxon>
        <taxon>Caldicellulosiruptor</taxon>
    </lineage>
</organism>
<dbReference type="RefSeq" id="WP_011917672.1">
    <property type="nucleotide sequence ID" value="NZ_CP034791.1"/>
</dbReference>
<dbReference type="KEGG" id="ccha:ELD05_05345"/>